<dbReference type="AlphaFoldDB" id="A0A5D4GZ89"/>
<dbReference type="PANTHER" id="PTHR30068:SF4">
    <property type="entry name" value="URONATE ISOMERASE"/>
    <property type="match status" value="1"/>
</dbReference>
<keyword evidence="8" id="KW-1185">Reference proteome</keyword>
<accession>A0A5D4GZ89</accession>
<dbReference type="EMBL" id="VSZS01000060">
    <property type="protein sequence ID" value="TYR33199.1"/>
    <property type="molecule type" value="Genomic_DNA"/>
</dbReference>
<reference evidence="7 8" key="2">
    <citation type="submission" date="2019-09" db="EMBL/GenBank/DDBJ databases">
        <title>Mesorhizobium sp. MaA-C15 isolated from Microcystis aeruginosa.</title>
        <authorList>
            <person name="Jeong S.E."/>
            <person name="Jin H.M."/>
            <person name="Jeon C.O."/>
        </authorList>
    </citation>
    <scope>NUCLEOTIDE SEQUENCE [LARGE SCALE GENOMIC DNA]</scope>
    <source>
        <strain evidence="7 8">MaA-C15</strain>
    </source>
</reference>
<proteinExistence type="inferred from homology"/>
<evidence type="ECO:0000256" key="4">
    <source>
        <dbReference type="ARBA" id="ARBA00012546"/>
    </source>
</evidence>
<protein>
    <recommendedName>
        <fullName evidence="5">Uronate isomerase</fullName>
        <ecNumber evidence="4">5.3.1.12</ecNumber>
    </recommendedName>
</protein>
<dbReference type="Gene3D" id="1.10.2020.10">
    <property type="entry name" value="uronate isomerase, domain 2, chain A"/>
    <property type="match status" value="1"/>
</dbReference>
<evidence type="ECO:0000256" key="5">
    <source>
        <dbReference type="ARBA" id="ARBA00020555"/>
    </source>
</evidence>
<dbReference type="GO" id="GO:0019698">
    <property type="term" value="P:D-galacturonate catabolic process"/>
    <property type="evidence" value="ECO:0007669"/>
    <property type="project" value="TreeGrafter"/>
</dbReference>
<keyword evidence="6 7" id="KW-0413">Isomerase</keyword>
<evidence type="ECO:0000313" key="7">
    <source>
        <dbReference type="EMBL" id="TYR33199.1"/>
    </source>
</evidence>
<evidence type="ECO:0000313" key="8">
    <source>
        <dbReference type="Proteomes" id="UP000323258"/>
    </source>
</evidence>
<sequence length="472" mass="52205">MSISDGFLHPDRLFPPEPALRNIARDLYATVRDLPIVSPHGHTDPAWFADDEPFEDAASLLVTPDHYLFRMLHSAGVPHAALGLPRLDGTAPQVDGRAIWRVFAEHYHIFAGTPSRLWVDHAMSAVLGCPEPLTPANADGLYDHIGEQLGRPEFRPRALFSRFGMETIATTEGALDPLDHHRKLLADGWIGRVRTTYRPDAVTDPEAPGFAENLQCLGEITDTDTASWDGMIEAHRRRRAFFREHGATATDHGAPSAQTADLPLPEKQRLLDMALKGALTPTEAELFRGQMLTEMAGLSAEDGMTMQIHAGSRRSTDRALLSTYGPNMGADIPARADWVGGLDALLNRHGHASGLRIILFTLDESTYARELAPMAGHWPCLLIGPPWWFHDSPNGIRRYLDQVVETAGFANLAGFNDDTRALLSIPARHDVWRREVCGFLARMTAEHRMDGAEAEKIATELCYGLAKRAYRL</sequence>
<dbReference type="RefSeq" id="WP_148914398.1">
    <property type="nucleotide sequence ID" value="NZ_VSZS01000060.1"/>
</dbReference>
<dbReference type="SUPFAM" id="SSF51556">
    <property type="entry name" value="Metallo-dependent hydrolases"/>
    <property type="match status" value="1"/>
</dbReference>
<evidence type="ECO:0000256" key="1">
    <source>
        <dbReference type="ARBA" id="ARBA00001165"/>
    </source>
</evidence>
<dbReference type="Pfam" id="PF02614">
    <property type="entry name" value="UxaC"/>
    <property type="match status" value="1"/>
</dbReference>
<comment type="similarity">
    <text evidence="3">Belongs to the metallo-dependent hydrolases superfamily. Uronate isomerase family.</text>
</comment>
<dbReference type="InterPro" id="IPR032466">
    <property type="entry name" value="Metal_Hydrolase"/>
</dbReference>
<dbReference type="EC" id="5.3.1.12" evidence="4"/>
<evidence type="ECO:0000256" key="2">
    <source>
        <dbReference type="ARBA" id="ARBA00004892"/>
    </source>
</evidence>
<dbReference type="Proteomes" id="UP000323258">
    <property type="component" value="Unassembled WGS sequence"/>
</dbReference>
<gene>
    <name evidence="7" type="primary">uxaC</name>
    <name evidence="7" type="ORF">FY036_09100</name>
</gene>
<dbReference type="Gene3D" id="3.20.20.140">
    <property type="entry name" value="Metal-dependent hydrolases"/>
    <property type="match status" value="1"/>
</dbReference>
<organism evidence="7 8">
    <name type="scientific">Neoaquamicrobium microcysteis</name>
    <dbReference type="NCBI Taxonomy" id="2682781"/>
    <lineage>
        <taxon>Bacteria</taxon>
        <taxon>Pseudomonadati</taxon>
        <taxon>Pseudomonadota</taxon>
        <taxon>Alphaproteobacteria</taxon>
        <taxon>Hyphomicrobiales</taxon>
        <taxon>Phyllobacteriaceae</taxon>
        <taxon>Neoaquamicrobium</taxon>
    </lineage>
</organism>
<dbReference type="OrthoDB" id="9766564at2"/>
<comment type="caution">
    <text evidence="7">The sequence shown here is derived from an EMBL/GenBank/DDBJ whole genome shotgun (WGS) entry which is preliminary data.</text>
</comment>
<comment type="catalytic activity">
    <reaction evidence="1">
        <text>D-glucuronate = D-fructuronate</text>
        <dbReference type="Rhea" id="RHEA:13049"/>
        <dbReference type="ChEBI" id="CHEBI:58720"/>
        <dbReference type="ChEBI" id="CHEBI:59863"/>
        <dbReference type="EC" id="5.3.1.12"/>
    </reaction>
</comment>
<evidence type="ECO:0000256" key="3">
    <source>
        <dbReference type="ARBA" id="ARBA00008397"/>
    </source>
</evidence>
<dbReference type="UniPathway" id="UPA00246"/>
<name>A0A5D4GZ89_9HYPH</name>
<dbReference type="InterPro" id="IPR003766">
    <property type="entry name" value="Uronate_isomerase"/>
</dbReference>
<reference evidence="7 8" key="1">
    <citation type="submission" date="2019-08" db="EMBL/GenBank/DDBJ databases">
        <authorList>
            <person name="Seo Y.L."/>
        </authorList>
    </citation>
    <scope>NUCLEOTIDE SEQUENCE [LARGE SCALE GENOMIC DNA]</scope>
    <source>
        <strain evidence="7 8">MaA-C15</strain>
    </source>
</reference>
<dbReference type="GO" id="GO:0042840">
    <property type="term" value="P:D-glucuronate catabolic process"/>
    <property type="evidence" value="ECO:0007669"/>
    <property type="project" value="TreeGrafter"/>
</dbReference>
<dbReference type="PANTHER" id="PTHR30068">
    <property type="entry name" value="URONATE ISOMERASE"/>
    <property type="match status" value="1"/>
</dbReference>
<dbReference type="GO" id="GO:0008880">
    <property type="term" value="F:glucuronate isomerase activity"/>
    <property type="evidence" value="ECO:0007669"/>
    <property type="project" value="UniProtKB-EC"/>
</dbReference>
<evidence type="ECO:0000256" key="6">
    <source>
        <dbReference type="ARBA" id="ARBA00023235"/>
    </source>
</evidence>
<dbReference type="NCBIfam" id="NF002794">
    <property type="entry name" value="PRK02925.1"/>
    <property type="match status" value="1"/>
</dbReference>
<comment type="pathway">
    <text evidence="2">Carbohydrate metabolism; pentose and glucuronate interconversion.</text>
</comment>